<sequence>MISKVYDKVRQIIKENRIFFITLIVTTVICFIPFPYYINAPGGVIDVSDKIEMKGKKETSGSLNLAYVSEYRATIPTLLYAMIHPDWDILKKEEVLYENETMEDASFRNHLLLEEANQNAVMVALSRAGKSVVIEDTKLYVTYIDPNANTTLKVQDQLLTFEGKEIRSKSELLNTISTYQAGEQVDFTVKRNGKEVKAKATLYKEDDRTLVGMMVSEQKELDQGDIEFHFRSDESGPSGGFMMTLALYQAISGEDLTHGLKIVGTGTIDENGTVGSIGGVEYKLQGAVKDKADLFFVPAGENYEKAKKVKKEHNYDIKLVKVSSIDQAIAYLKTLS</sequence>
<dbReference type="InterPro" id="IPR025660">
    <property type="entry name" value="Pept_his_AS"/>
</dbReference>
<name>A0A9D1HVP1_9BACT</name>
<dbReference type="InterPro" id="IPR036034">
    <property type="entry name" value="PDZ_sf"/>
</dbReference>
<evidence type="ECO:0000259" key="2">
    <source>
        <dbReference type="Pfam" id="PF05362"/>
    </source>
</evidence>
<dbReference type="InterPro" id="IPR020568">
    <property type="entry name" value="Ribosomal_Su5_D2-typ_SF"/>
</dbReference>
<dbReference type="InterPro" id="IPR027065">
    <property type="entry name" value="Lon_Prtase"/>
</dbReference>
<protein>
    <submittedName>
        <fullName evidence="4">PDZ domain-containing protein</fullName>
    </submittedName>
</protein>
<dbReference type="Pfam" id="PF05362">
    <property type="entry name" value="Lon_C"/>
    <property type="match status" value="1"/>
</dbReference>
<dbReference type="Proteomes" id="UP000824087">
    <property type="component" value="Unassembled WGS sequence"/>
</dbReference>
<feature type="domain" description="PDZ" evidence="3">
    <location>
        <begin position="131"/>
        <end position="201"/>
    </location>
</feature>
<dbReference type="Gene3D" id="3.30.230.10">
    <property type="match status" value="1"/>
</dbReference>
<dbReference type="GO" id="GO:0006508">
    <property type="term" value="P:proteolysis"/>
    <property type="evidence" value="ECO:0007669"/>
    <property type="project" value="InterPro"/>
</dbReference>
<dbReference type="InterPro" id="IPR014721">
    <property type="entry name" value="Ribsml_uS5_D2-typ_fold_subgr"/>
</dbReference>
<accession>A0A9D1HVP1</accession>
<reference evidence="4" key="1">
    <citation type="submission" date="2020-10" db="EMBL/GenBank/DDBJ databases">
        <authorList>
            <person name="Gilroy R."/>
        </authorList>
    </citation>
    <scope>NUCLEOTIDE SEQUENCE</scope>
    <source>
        <strain evidence="4">CHK197-8231</strain>
    </source>
</reference>
<comment type="caution">
    <text evidence="4">The sequence shown here is derived from an EMBL/GenBank/DDBJ whole genome shotgun (WGS) entry which is preliminary data.</text>
</comment>
<evidence type="ECO:0000313" key="5">
    <source>
        <dbReference type="Proteomes" id="UP000824087"/>
    </source>
</evidence>
<dbReference type="EMBL" id="DVML01000008">
    <property type="protein sequence ID" value="HIU22195.1"/>
    <property type="molecule type" value="Genomic_DNA"/>
</dbReference>
<organism evidence="4 5">
    <name type="scientific">Candidatus Fimihabitans intestinipullorum</name>
    <dbReference type="NCBI Taxonomy" id="2840820"/>
    <lineage>
        <taxon>Bacteria</taxon>
        <taxon>Bacillati</taxon>
        <taxon>Mycoplasmatota</taxon>
        <taxon>Mycoplasmatota incertae sedis</taxon>
        <taxon>Candidatus Fimihabitans</taxon>
    </lineage>
</organism>
<dbReference type="GO" id="GO:0004176">
    <property type="term" value="F:ATP-dependent peptidase activity"/>
    <property type="evidence" value="ECO:0007669"/>
    <property type="project" value="InterPro"/>
</dbReference>
<dbReference type="GO" id="GO:0005524">
    <property type="term" value="F:ATP binding"/>
    <property type="evidence" value="ECO:0007669"/>
    <property type="project" value="InterPro"/>
</dbReference>
<proteinExistence type="predicted"/>
<evidence type="ECO:0000313" key="4">
    <source>
        <dbReference type="EMBL" id="HIU22195.1"/>
    </source>
</evidence>
<dbReference type="SUPFAM" id="SSF50156">
    <property type="entry name" value="PDZ domain-like"/>
    <property type="match status" value="1"/>
</dbReference>
<dbReference type="Pfam" id="PF13180">
    <property type="entry name" value="PDZ_2"/>
    <property type="match status" value="1"/>
</dbReference>
<keyword evidence="1" id="KW-0472">Membrane</keyword>
<dbReference type="GO" id="GO:0030163">
    <property type="term" value="P:protein catabolic process"/>
    <property type="evidence" value="ECO:0007669"/>
    <property type="project" value="InterPro"/>
</dbReference>
<dbReference type="PANTHER" id="PTHR10046">
    <property type="entry name" value="ATP DEPENDENT LON PROTEASE FAMILY MEMBER"/>
    <property type="match status" value="1"/>
</dbReference>
<dbReference type="InterPro" id="IPR001478">
    <property type="entry name" value="PDZ"/>
</dbReference>
<reference evidence="4" key="2">
    <citation type="journal article" date="2021" name="PeerJ">
        <title>Extensive microbial diversity within the chicken gut microbiome revealed by metagenomics and culture.</title>
        <authorList>
            <person name="Gilroy R."/>
            <person name="Ravi A."/>
            <person name="Getino M."/>
            <person name="Pursley I."/>
            <person name="Horton D.L."/>
            <person name="Alikhan N.F."/>
            <person name="Baker D."/>
            <person name="Gharbi K."/>
            <person name="Hall N."/>
            <person name="Watson M."/>
            <person name="Adriaenssens E.M."/>
            <person name="Foster-Nyarko E."/>
            <person name="Jarju S."/>
            <person name="Secka A."/>
            <person name="Antonio M."/>
            <person name="Oren A."/>
            <person name="Chaudhuri R.R."/>
            <person name="La Ragione R."/>
            <person name="Hildebrand F."/>
            <person name="Pallen M.J."/>
        </authorList>
    </citation>
    <scope>NUCLEOTIDE SEQUENCE</scope>
    <source>
        <strain evidence="4">CHK197-8231</strain>
    </source>
</reference>
<dbReference type="InterPro" id="IPR008269">
    <property type="entry name" value="Lon_proteolytic"/>
</dbReference>
<dbReference type="AlphaFoldDB" id="A0A9D1HVP1"/>
<feature type="transmembrane region" description="Helical" evidence="1">
    <location>
        <begin position="18"/>
        <end position="38"/>
    </location>
</feature>
<dbReference type="GO" id="GO:0004252">
    <property type="term" value="F:serine-type endopeptidase activity"/>
    <property type="evidence" value="ECO:0007669"/>
    <property type="project" value="InterPro"/>
</dbReference>
<dbReference type="SUPFAM" id="SSF54211">
    <property type="entry name" value="Ribosomal protein S5 domain 2-like"/>
    <property type="match status" value="1"/>
</dbReference>
<gene>
    <name evidence="4" type="ORF">IAD49_01300</name>
</gene>
<evidence type="ECO:0000259" key="3">
    <source>
        <dbReference type="Pfam" id="PF13180"/>
    </source>
</evidence>
<dbReference type="PROSITE" id="PS00639">
    <property type="entry name" value="THIOL_PROTEASE_HIS"/>
    <property type="match status" value="1"/>
</dbReference>
<evidence type="ECO:0000256" key="1">
    <source>
        <dbReference type="SAM" id="Phobius"/>
    </source>
</evidence>
<keyword evidence="1" id="KW-0812">Transmembrane</keyword>
<feature type="domain" description="Lon proteolytic" evidence="2">
    <location>
        <begin position="218"/>
        <end position="330"/>
    </location>
</feature>
<keyword evidence="1" id="KW-1133">Transmembrane helix</keyword>